<dbReference type="HAMAP" id="MF_00048">
    <property type="entry name" value="UPF0102"/>
    <property type="match status" value="1"/>
</dbReference>
<evidence type="ECO:0000256" key="1">
    <source>
        <dbReference type="ARBA" id="ARBA00006738"/>
    </source>
</evidence>
<dbReference type="OrthoDB" id="9812968at2"/>
<accession>A0A2C6Y7S1</accession>
<keyword evidence="4" id="KW-1185">Reference proteome</keyword>
<keyword evidence="3" id="KW-0540">Nuclease</keyword>
<name>A0A2C6Y7S1_9PROT</name>
<keyword evidence="3" id="KW-0255">Endonuclease</keyword>
<dbReference type="Proteomes" id="UP000223527">
    <property type="component" value="Unassembled WGS sequence"/>
</dbReference>
<dbReference type="InterPro" id="IPR011335">
    <property type="entry name" value="Restrct_endonuc-II-like"/>
</dbReference>
<dbReference type="InterPro" id="IPR011856">
    <property type="entry name" value="tRNA_endonuc-like_dom_sf"/>
</dbReference>
<organism evidence="3 4">
    <name type="scientific">Teichococcus rhizosphaerae</name>
    <dbReference type="NCBI Taxonomy" id="1335062"/>
    <lineage>
        <taxon>Bacteria</taxon>
        <taxon>Pseudomonadati</taxon>
        <taxon>Pseudomonadota</taxon>
        <taxon>Alphaproteobacteria</taxon>
        <taxon>Acetobacterales</taxon>
        <taxon>Roseomonadaceae</taxon>
        <taxon>Roseomonas</taxon>
    </lineage>
</organism>
<dbReference type="InterPro" id="IPR003509">
    <property type="entry name" value="UPF0102_YraN-like"/>
</dbReference>
<keyword evidence="3" id="KW-0378">Hydrolase</keyword>
<evidence type="ECO:0000313" key="4">
    <source>
        <dbReference type="Proteomes" id="UP000223527"/>
    </source>
</evidence>
<comment type="similarity">
    <text evidence="1 2">Belongs to the UPF0102 family.</text>
</comment>
<gene>
    <name evidence="3" type="ORF">CR162_00235</name>
</gene>
<proteinExistence type="inferred from homology"/>
<sequence length="128" mass="13745">MRRTPENRAAATARGQQAEEAVAARLEASGWVVLARRHRGPRGREAGEIDLIAEREGLLAFIEVKARAELAGAALALGPRQRARLMAAAEGWMAAHPGHGAAGVRFDVVLVDGAGRMRRIMDAFRLEG</sequence>
<dbReference type="GO" id="GO:0004519">
    <property type="term" value="F:endonuclease activity"/>
    <property type="evidence" value="ECO:0007669"/>
    <property type="project" value="UniProtKB-KW"/>
</dbReference>
<evidence type="ECO:0000313" key="3">
    <source>
        <dbReference type="EMBL" id="PHK96842.1"/>
    </source>
</evidence>
<dbReference type="GO" id="GO:0003676">
    <property type="term" value="F:nucleic acid binding"/>
    <property type="evidence" value="ECO:0007669"/>
    <property type="project" value="InterPro"/>
</dbReference>
<dbReference type="RefSeq" id="WP_099093531.1">
    <property type="nucleotide sequence ID" value="NZ_PDNU01000001.1"/>
</dbReference>
<dbReference type="SUPFAM" id="SSF52980">
    <property type="entry name" value="Restriction endonuclease-like"/>
    <property type="match status" value="1"/>
</dbReference>
<comment type="caution">
    <text evidence="3">The sequence shown here is derived from an EMBL/GenBank/DDBJ whole genome shotgun (WGS) entry which is preliminary data.</text>
</comment>
<dbReference type="PANTHER" id="PTHR34039:SF1">
    <property type="entry name" value="UPF0102 PROTEIN YRAN"/>
    <property type="match status" value="1"/>
</dbReference>
<dbReference type="PANTHER" id="PTHR34039">
    <property type="entry name" value="UPF0102 PROTEIN YRAN"/>
    <property type="match status" value="1"/>
</dbReference>
<dbReference type="Gene3D" id="3.40.1350.10">
    <property type="match status" value="1"/>
</dbReference>
<evidence type="ECO:0000256" key="2">
    <source>
        <dbReference type="HAMAP-Rule" id="MF_00048"/>
    </source>
</evidence>
<reference evidence="3 4" key="1">
    <citation type="submission" date="2017-10" db="EMBL/GenBank/DDBJ databases">
        <authorList>
            <person name="Banno H."/>
            <person name="Chua N.-H."/>
        </authorList>
    </citation>
    <scope>NUCLEOTIDE SEQUENCE [LARGE SCALE GENOMIC DNA]</scope>
    <source>
        <strain evidence="3 4">YW11</strain>
    </source>
</reference>
<protein>
    <recommendedName>
        <fullName evidence="2">UPF0102 protein CR162_00235</fullName>
    </recommendedName>
</protein>
<dbReference type="Pfam" id="PF02021">
    <property type="entry name" value="UPF0102"/>
    <property type="match status" value="1"/>
</dbReference>
<dbReference type="EMBL" id="PDNU01000001">
    <property type="protein sequence ID" value="PHK96842.1"/>
    <property type="molecule type" value="Genomic_DNA"/>
</dbReference>
<dbReference type="AlphaFoldDB" id="A0A2C6Y7S1"/>